<protein>
    <submittedName>
        <fullName evidence="1">Uncharacterized protein</fullName>
    </submittedName>
</protein>
<proteinExistence type="predicted"/>
<dbReference type="EMBL" id="JAWDGP010007948">
    <property type="protein sequence ID" value="KAK3699251.1"/>
    <property type="molecule type" value="Genomic_DNA"/>
</dbReference>
<dbReference type="Proteomes" id="UP001283361">
    <property type="component" value="Unassembled WGS sequence"/>
</dbReference>
<keyword evidence="2" id="KW-1185">Reference proteome</keyword>
<gene>
    <name evidence="1" type="ORF">RRG08_014353</name>
</gene>
<accession>A0AAE1CJC6</accession>
<reference evidence="1" key="1">
    <citation type="journal article" date="2023" name="G3 (Bethesda)">
        <title>A reference genome for the long-term kleptoplast-retaining sea slug Elysia crispata morphotype clarki.</title>
        <authorList>
            <person name="Eastman K.E."/>
            <person name="Pendleton A.L."/>
            <person name="Shaikh M.A."/>
            <person name="Suttiyut T."/>
            <person name="Ogas R."/>
            <person name="Tomko P."/>
            <person name="Gavelis G."/>
            <person name="Widhalm J.R."/>
            <person name="Wisecaver J.H."/>
        </authorList>
    </citation>
    <scope>NUCLEOTIDE SEQUENCE</scope>
    <source>
        <strain evidence="1">ECLA1</strain>
    </source>
</reference>
<evidence type="ECO:0000313" key="2">
    <source>
        <dbReference type="Proteomes" id="UP001283361"/>
    </source>
</evidence>
<evidence type="ECO:0000313" key="1">
    <source>
        <dbReference type="EMBL" id="KAK3699251.1"/>
    </source>
</evidence>
<comment type="caution">
    <text evidence="1">The sequence shown here is derived from an EMBL/GenBank/DDBJ whole genome shotgun (WGS) entry which is preliminary data.</text>
</comment>
<sequence length="105" mass="11660">MNQETPRFSLVCVLAPVPIFGPACANRARGQLKPGDISELTRGLSSCVALPALHYGSVILRVECVLWVCGSRVNHQSDSKFFTWLWKSATSYLTDVDDLQQRAHK</sequence>
<organism evidence="1 2">
    <name type="scientific">Elysia crispata</name>
    <name type="common">lettuce slug</name>
    <dbReference type="NCBI Taxonomy" id="231223"/>
    <lineage>
        <taxon>Eukaryota</taxon>
        <taxon>Metazoa</taxon>
        <taxon>Spiralia</taxon>
        <taxon>Lophotrochozoa</taxon>
        <taxon>Mollusca</taxon>
        <taxon>Gastropoda</taxon>
        <taxon>Heterobranchia</taxon>
        <taxon>Euthyneura</taxon>
        <taxon>Panpulmonata</taxon>
        <taxon>Sacoglossa</taxon>
        <taxon>Placobranchoidea</taxon>
        <taxon>Plakobranchidae</taxon>
        <taxon>Elysia</taxon>
    </lineage>
</organism>
<name>A0AAE1CJC6_9GAST</name>
<dbReference type="AlphaFoldDB" id="A0AAE1CJC6"/>